<protein>
    <submittedName>
        <fullName evidence="2">Uncharacterized protein</fullName>
    </submittedName>
</protein>
<accession>A0A314YWI1</accession>
<dbReference type="Proteomes" id="UP000250321">
    <property type="component" value="Unassembled WGS sequence"/>
</dbReference>
<evidence type="ECO:0000256" key="1">
    <source>
        <dbReference type="SAM" id="MobiDB-lite"/>
    </source>
</evidence>
<evidence type="ECO:0000313" key="3">
    <source>
        <dbReference type="Proteomes" id="UP000250321"/>
    </source>
</evidence>
<feature type="region of interest" description="Disordered" evidence="1">
    <location>
        <begin position="64"/>
        <end position="86"/>
    </location>
</feature>
<dbReference type="AlphaFoldDB" id="A0A314YWI1"/>
<gene>
    <name evidence="2" type="ORF">Pyn_37376</name>
</gene>
<sequence length="86" mass="8776">MASISGISSASPTLKRQKPLLKPTSLFTEGLGFRFGFIPRPVEIGRSGFFCVCGSGDLGGVIDGRRGSGQEEGAGEGSACALAAVR</sequence>
<dbReference type="EMBL" id="PJQY01000496">
    <property type="protein sequence ID" value="PQQ10517.1"/>
    <property type="molecule type" value="Genomic_DNA"/>
</dbReference>
<comment type="caution">
    <text evidence="2">The sequence shown here is derived from an EMBL/GenBank/DDBJ whole genome shotgun (WGS) entry which is preliminary data.</text>
</comment>
<organism evidence="2 3">
    <name type="scientific">Prunus yedoensis var. nudiflora</name>
    <dbReference type="NCBI Taxonomy" id="2094558"/>
    <lineage>
        <taxon>Eukaryota</taxon>
        <taxon>Viridiplantae</taxon>
        <taxon>Streptophyta</taxon>
        <taxon>Embryophyta</taxon>
        <taxon>Tracheophyta</taxon>
        <taxon>Spermatophyta</taxon>
        <taxon>Magnoliopsida</taxon>
        <taxon>eudicotyledons</taxon>
        <taxon>Gunneridae</taxon>
        <taxon>Pentapetalae</taxon>
        <taxon>rosids</taxon>
        <taxon>fabids</taxon>
        <taxon>Rosales</taxon>
        <taxon>Rosaceae</taxon>
        <taxon>Amygdaloideae</taxon>
        <taxon>Amygdaleae</taxon>
        <taxon>Prunus</taxon>
    </lineage>
</organism>
<keyword evidence="3" id="KW-1185">Reference proteome</keyword>
<reference evidence="2 3" key="1">
    <citation type="submission" date="2018-02" db="EMBL/GenBank/DDBJ databases">
        <title>Draft genome of wild Prunus yedoensis var. nudiflora.</title>
        <authorList>
            <person name="Baek S."/>
            <person name="Kim J.-H."/>
            <person name="Choi K."/>
            <person name="Kim G.-B."/>
            <person name="Cho A."/>
            <person name="Jang H."/>
            <person name="Shin C.-H."/>
            <person name="Yu H.-J."/>
            <person name="Mun J.-H."/>
        </authorList>
    </citation>
    <scope>NUCLEOTIDE SEQUENCE [LARGE SCALE GENOMIC DNA]</scope>
    <source>
        <strain evidence="3">cv. Jeju island</strain>
        <tissue evidence="2">Leaf</tissue>
    </source>
</reference>
<evidence type="ECO:0000313" key="2">
    <source>
        <dbReference type="EMBL" id="PQQ10517.1"/>
    </source>
</evidence>
<proteinExistence type="predicted"/>
<name>A0A314YWI1_PRUYE</name>